<proteinExistence type="predicted"/>
<dbReference type="EMBL" id="JXOJ01000002">
    <property type="protein sequence ID" value="KLK88336.1"/>
    <property type="molecule type" value="Genomic_DNA"/>
</dbReference>
<organism evidence="1 2">
    <name type="scientific">Methanoculleus sediminis</name>
    <dbReference type="NCBI Taxonomy" id="1550566"/>
    <lineage>
        <taxon>Archaea</taxon>
        <taxon>Methanobacteriati</taxon>
        <taxon>Methanobacteriota</taxon>
        <taxon>Stenosarchaea group</taxon>
        <taxon>Methanomicrobia</taxon>
        <taxon>Methanomicrobiales</taxon>
        <taxon>Methanomicrobiaceae</taxon>
        <taxon>Methanoculleus</taxon>
    </lineage>
</organism>
<evidence type="ECO:0000313" key="2">
    <source>
        <dbReference type="Proteomes" id="UP000035301"/>
    </source>
</evidence>
<evidence type="ECO:0000313" key="1">
    <source>
        <dbReference type="EMBL" id="KLK88336.1"/>
    </source>
</evidence>
<keyword evidence="2" id="KW-1185">Reference proteome</keyword>
<dbReference type="InterPro" id="IPR016762">
    <property type="entry name" value="Methan_mark_17"/>
</dbReference>
<dbReference type="Proteomes" id="UP000035301">
    <property type="component" value="Unassembled WGS sequence"/>
</dbReference>
<dbReference type="Pfam" id="PF09886">
    <property type="entry name" value="DUF2113"/>
    <property type="match status" value="1"/>
</dbReference>
<dbReference type="PIRSF" id="PIRSF019464">
    <property type="entry name" value="UCP019464"/>
    <property type="match status" value="1"/>
</dbReference>
<dbReference type="NCBIfam" id="TIGR03291">
    <property type="entry name" value="methan_mark_17"/>
    <property type="match status" value="1"/>
</dbReference>
<protein>
    <submittedName>
        <fullName evidence="1">Methanogenesis marker protein 17</fullName>
    </submittedName>
</protein>
<accession>A0A0H1R0L6</accession>
<dbReference type="OrthoDB" id="52971at2157"/>
<dbReference type="PATRIC" id="fig|1550566.3.peg.1006"/>
<sequence>MPPLNYFVVESPDEVGRVAYERVAADVLQDLDLIKVVDRLHIYVDPKVPIFVAAGLLRHMPRAIRIADFANVNRGENEIVLDIGDETYLAPLLQKLWTIYGKENVDQPDRFTVVLPAGVAGEDDLDQLVVADPSETLYKDIIYALQYIAPEGFKVRRQYIRDGKFYYVASEDTLPTDIVETAVVPLFEKMGVTL</sequence>
<comment type="caution">
    <text evidence="1">The sequence shown here is derived from an EMBL/GenBank/DDBJ whole genome shotgun (WGS) entry which is preliminary data.</text>
</comment>
<dbReference type="RefSeq" id="WP_048181931.1">
    <property type="nucleotide sequence ID" value="NZ_JXOJ01000002.1"/>
</dbReference>
<reference evidence="1 2" key="1">
    <citation type="journal article" date="2015" name="Int. J. Syst. Evol. Microbiol.">
        <title>Methanoculleus sediminis sp. nov., a methanogen from sediments near a submarine mud volcano.</title>
        <authorList>
            <person name="Chen S.C."/>
            <person name="Chen M.F."/>
            <person name="Lai M.C."/>
            <person name="Weng C.Y."/>
            <person name="Wu S.Y."/>
            <person name="Lin S."/>
            <person name="Yang T.F."/>
            <person name="Chen P.C."/>
        </authorList>
    </citation>
    <scope>NUCLEOTIDE SEQUENCE [LARGE SCALE GENOMIC DNA]</scope>
    <source>
        <strain evidence="1 2">S3Fa</strain>
    </source>
</reference>
<dbReference type="STRING" id="1550566.SZ63_04710"/>
<name>A0A0H1R0L6_9EURY</name>
<dbReference type="AlphaFoldDB" id="A0A0H1R0L6"/>
<gene>
    <name evidence="1" type="ORF">SZ63_04710</name>
</gene>